<evidence type="ECO:0000313" key="2">
    <source>
        <dbReference type="Proteomes" id="UP000461162"/>
    </source>
</evidence>
<protein>
    <submittedName>
        <fullName evidence="1">Uncharacterized protein</fullName>
    </submittedName>
</protein>
<name>A0A7K1KK00_9BACT</name>
<dbReference type="AlphaFoldDB" id="A0A7K1KK00"/>
<comment type="caution">
    <text evidence="1">The sequence shown here is derived from an EMBL/GenBank/DDBJ whole genome shotgun (WGS) entry which is preliminary data.</text>
</comment>
<evidence type="ECO:0000313" key="1">
    <source>
        <dbReference type="EMBL" id="MUM76397.1"/>
    </source>
</evidence>
<dbReference type="EMBL" id="WODC01000001">
    <property type="protein sequence ID" value="MUM76397.1"/>
    <property type="molecule type" value="Genomic_DNA"/>
</dbReference>
<proteinExistence type="predicted"/>
<reference evidence="1 2" key="1">
    <citation type="submission" date="2019-11" db="EMBL/GenBank/DDBJ databases">
        <title>Pseudodesulfovibrio alkaliphilus, sp. nov., an alkaliphilic sulfate-reducing bacteria from mud volcano of Taman peninsula, Russia.</title>
        <authorList>
            <person name="Frolova A."/>
            <person name="Merkel A.Y."/>
            <person name="Slobodkin A.I."/>
        </authorList>
    </citation>
    <scope>NUCLEOTIDE SEQUENCE [LARGE SCALE GENOMIC DNA]</scope>
    <source>
        <strain evidence="1 2">F-1</strain>
    </source>
</reference>
<sequence length="80" mass="8650">MSSFTETDLPLELNDGEIVTLADGTSVRFESSGEAKDIMINDGFAPAATLFPGNEHVFEAGGNTYRLSCEFGNSMKIERV</sequence>
<accession>A0A7K1KK00</accession>
<dbReference type="RefSeq" id="WP_155931981.1">
    <property type="nucleotide sequence ID" value="NZ_WODC01000001.1"/>
</dbReference>
<organism evidence="1 2">
    <name type="scientific">Pseudodesulfovibrio alkaliphilus</name>
    <dbReference type="NCBI Taxonomy" id="2661613"/>
    <lineage>
        <taxon>Bacteria</taxon>
        <taxon>Pseudomonadati</taxon>
        <taxon>Thermodesulfobacteriota</taxon>
        <taxon>Desulfovibrionia</taxon>
        <taxon>Desulfovibrionales</taxon>
        <taxon>Desulfovibrionaceae</taxon>
    </lineage>
</organism>
<gene>
    <name evidence="1" type="ORF">GKC30_01975</name>
</gene>
<dbReference type="Proteomes" id="UP000461162">
    <property type="component" value="Unassembled WGS sequence"/>
</dbReference>
<keyword evidence="2" id="KW-1185">Reference proteome</keyword>